<comment type="caution">
    <text evidence="1">The sequence shown here is derived from an EMBL/GenBank/DDBJ whole genome shotgun (WGS) entry which is preliminary data.</text>
</comment>
<name>A0A7W4KEN6_9PROT</name>
<dbReference type="PANTHER" id="PTHR30087:SF1">
    <property type="entry name" value="HYPOTHETICAL CYTOSOLIC PROTEIN"/>
    <property type="match status" value="1"/>
</dbReference>
<dbReference type="AlphaFoldDB" id="A0A7W4KEN6"/>
<dbReference type="Pfam" id="PF04463">
    <property type="entry name" value="2-thiour_desulf"/>
    <property type="match status" value="1"/>
</dbReference>
<dbReference type="RefSeq" id="WP_182949986.1">
    <property type="nucleotide sequence ID" value="NZ_JABEQK010000007.1"/>
</dbReference>
<gene>
    <name evidence="1" type="ORF">HLH27_10555</name>
</gene>
<organism evidence="1 2">
    <name type="scientific">Gluconacetobacter takamatsuzukensis</name>
    <dbReference type="NCBI Taxonomy" id="1286190"/>
    <lineage>
        <taxon>Bacteria</taxon>
        <taxon>Pseudomonadati</taxon>
        <taxon>Pseudomonadota</taxon>
        <taxon>Alphaproteobacteria</taxon>
        <taxon>Acetobacterales</taxon>
        <taxon>Acetobacteraceae</taxon>
        <taxon>Gluconacetobacter</taxon>
    </lineage>
</organism>
<dbReference type="InterPro" id="IPR007553">
    <property type="entry name" value="2-thiour_desulf"/>
</dbReference>
<dbReference type="Proteomes" id="UP000540556">
    <property type="component" value="Unassembled WGS sequence"/>
</dbReference>
<dbReference type="PANTHER" id="PTHR30087">
    <property type="entry name" value="INNER MEMBRANE PROTEIN"/>
    <property type="match status" value="1"/>
</dbReference>
<keyword evidence="2" id="KW-1185">Reference proteome</keyword>
<accession>A0A7W4KEN6</accession>
<dbReference type="EMBL" id="JABEQK010000007">
    <property type="protein sequence ID" value="MBB2205455.1"/>
    <property type="molecule type" value="Genomic_DNA"/>
</dbReference>
<proteinExistence type="predicted"/>
<sequence>MVWGAMENAKILISACLLGQPVRYDGGARPALHPALDRWREQGRLVVVCPELAAGFGVPRPPAEIAEGQSGPAVLAGTARVIEAGGGDVSAPYVAGAEAALALARAHGCAFAILTDGSPSCGSAFIYDGSFGGRRHAGMGVTAALLRAHGVEVFAESGIDALVVRLGA</sequence>
<reference evidence="1 2" key="1">
    <citation type="submission" date="2020-04" db="EMBL/GenBank/DDBJ databases">
        <title>Description of novel Gluconacetobacter.</title>
        <authorList>
            <person name="Sombolestani A."/>
        </authorList>
    </citation>
    <scope>NUCLEOTIDE SEQUENCE [LARGE SCALE GENOMIC DNA]</scope>
    <source>
        <strain evidence="1 2">LMG 27800</strain>
    </source>
</reference>
<protein>
    <submittedName>
        <fullName evidence="1">DUF523 domain-containing protein</fullName>
    </submittedName>
</protein>
<evidence type="ECO:0000313" key="2">
    <source>
        <dbReference type="Proteomes" id="UP000540556"/>
    </source>
</evidence>
<evidence type="ECO:0000313" key="1">
    <source>
        <dbReference type="EMBL" id="MBB2205455.1"/>
    </source>
</evidence>